<keyword evidence="3" id="KW-1185">Reference proteome</keyword>
<evidence type="ECO:0000313" key="2">
    <source>
        <dbReference type="EMBL" id="CAH0371820.1"/>
    </source>
</evidence>
<reference evidence="1" key="1">
    <citation type="submission" date="2021-01" db="EMBL/GenBank/DDBJ databases">
        <authorList>
            <person name="Corre E."/>
            <person name="Pelletier E."/>
            <person name="Niang G."/>
            <person name="Scheremetjew M."/>
            <person name="Finn R."/>
            <person name="Kale V."/>
            <person name="Holt S."/>
            <person name="Cochrane G."/>
            <person name="Meng A."/>
            <person name="Brown T."/>
            <person name="Cohen L."/>
        </authorList>
    </citation>
    <scope>NUCLEOTIDE SEQUENCE</scope>
    <source>
        <strain evidence="1">CCMP1756</strain>
    </source>
</reference>
<reference evidence="2" key="2">
    <citation type="submission" date="2021-11" db="EMBL/GenBank/DDBJ databases">
        <authorList>
            <consortium name="Genoscope - CEA"/>
            <person name="William W."/>
        </authorList>
    </citation>
    <scope>NUCLEOTIDE SEQUENCE</scope>
</reference>
<name>A0A7S3ZXH0_9STRA</name>
<dbReference type="EMBL" id="HBIW01014608">
    <property type="protein sequence ID" value="CAE0697140.1"/>
    <property type="molecule type" value="Transcribed_RNA"/>
</dbReference>
<proteinExistence type="predicted"/>
<dbReference type="AlphaFoldDB" id="A0A7S3ZXH0"/>
<accession>A0A7S3ZXH0</accession>
<organism evidence="1">
    <name type="scientific">Pelagomonas calceolata</name>
    <dbReference type="NCBI Taxonomy" id="35677"/>
    <lineage>
        <taxon>Eukaryota</taxon>
        <taxon>Sar</taxon>
        <taxon>Stramenopiles</taxon>
        <taxon>Ochrophyta</taxon>
        <taxon>Pelagophyceae</taxon>
        <taxon>Pelagomonadales</taxon>
        <taxon>Pelagomonadaceae</taxon>
        <taxon>Pelagomonas</taxon>
    </lineage>
</organism>
<protein>
    <submittedName>
        <fullName evidence="1">Uncharacterized protein</fullName>
    </submittedName>
</protein>
<dbReference type="EMBL" id="CAKKNE010000003">
    <property type="protein sequence ID" value="CAH0371820.1"/>
    <property type="molecule type" value="Genomic_DNA"/>
</dbReference>
<evidence type="ECO:0000313" key="3">
    <source>
        <dbReference type="Proteomes" id="UP000789595"/>
    </source>
</evidence>
<evidence type="ECO:0000313" key="1">
    <source>
        <dbReference type="EMBL" id="CAE0697140.1"/>
    </source>
</evidence>
<sequence>MAHMVKSTFLMLVANFVHSPSSLRSGEVPTLLDVSSIAGVDATSVVEVGAVVVPAAIYTSIWLWHGPSPRPWVIIIDFALDGTAPAREARRRRHRRARSYSSMALHADATYTVHFGDGTNLTGVREACFAAAPAAAKASTVLAATSMGSCADTVELKVEDMSTGNCFVYSCRKTMPLSDVWESLGSAVGDCPSKLRILNEEGCLMRPRLSPEDQDLGSSATLYCYREQSGGGGGSTEVFPSADVPEGEKPLKAKAKARKVGQLNLREEDVVMKTVNELTTDVRLPDGFTRGNNHVWTSSLDEGAEEAVLKLMRLRHDMKKEGRIALYEVVNVETISVDDIPDGWAPKKGTKAHTKLFRGLPKVIKTTFGKRLDSGVAADGW</sequence>
<dbReference type="Proteomes" id="UP000789595">
    <property type="component" value="Unassembled WGS sequence"/>
</dbReference>
<gene>
    <name evidence="1" type="ORF">PCAL00307_LOCUS12576</name>
    <name evidence="2" type="ORF">PECAL_3P17750</name>
</gene>